<dbReference type="InterPro" id="IPR023296">
    <property type="entry name" value="Glyco_hydro_beta-prop_sf"/>
</dbReference>
<keyword evidence="5" id="KW-0732">Signal</keyword>
<dbReference type="PANTHER" id="PTHR42812:SF17">
    <property type="entry name" value="BETA-XYLOSIDASE C-TERMINAL CONCANAVALIN A-LIKE DOMAIN-CONTAINING PROTEIN-RELATED"/>
    <property type="match status" value="1"/>
</dbReference>
<dbReference type="CDD" id="cd18833">
    <property type="entry name" value="GH43_PcXyl-like"/>
    <property type="match status" value="1"/>
</dbReference>
<dbReference type="SUPFAM" id="SSF75005">
    <property type="entry name" value="Arabinanase/levansucrase/invertase"/>
    <property type="match status" value="1"/>
</dbReference>
<name>A0ABQ8GFS5_9PEZI</name>
<dbReference type="PANTHER" id="PTHR42812">
    <property type="entry name" value="BETA-XYLOSIDASE"/>
    <property type="match status" value="1"/>
</dbReference>
<organism evidence="7 8">
    <name type="scientific">Macrophomina phaseolina</name>
    <dbReference type="NCBI Taxonomy" id="35725"/>
    <lineage>
        <taxon>Eukaryota</taxon>
        <taxon>Fungi</taxon>
        <taxon>Dikarya</taxon>
        <taxon>Ascomycota</taxon>
        <taxon>Pezizomycotina</taxon>
        <taxon>Dothideomycetes</taxon>
        <taxon>Dothideomycetes incertae sedis</taxon>
        <taxon>Botryosphaeriales</taxon>
        <taxon>Botryosphaeriaceae</taxon>
        <taxon>Macrophomina</taxon>
    </lineage>
</organism>
<sequence>MISKSLLFVWAAIVTVAVHADSYINPVLPGFHPDPSCIYVEEQNQTFFCATSSFSVFPGIPIHASRDLTNWKLASNVLNRRSQLPEFASTPTGQDGIFAPTLRYNNGTFYLITSWVSVTSYQNFKMDNIIFTTTDPFNSASWSDPTHFDFLGYDPSLFWDTDGVAYLTGARATTTGTAIALAPFDPSTGAYLGKTTYPYNGTGIGTPEGPHLYHNTASGWYYLLIAEGGTAARHRGSIARSRSVAGPYEDCPHNPVVHAASNASLIQSVGHADIFQDGNGQWWGVALAQRAGGRGFESVPMGRETVLFPVQWSEDGWLKVEGEVEGVMEGPLPRESREGVRGEGVWHDEPDIVDFEPGMTLPPHFVHVRVPVEDAYVVGPLGREGSLELVPSVRSLSTKGGGNTTEGTTFVGRRQVDTLFTYSVDLEFDPRRIGDEAGVTVYLDETRHIDLGVLMTEDGGKHLRLRAVSSNHNTTTHKDINAAWPSKNGKARLEIRAANITHYTFSAGISPYKMGERTDTAVIGCVEASLVTGGYTGTLIGTYATSNAMEGKNTAKAYVNRWRYQGQGQEIGNGHIV</sequence>
<keyword evidence="8" id="KW-1185">Reference proteome</keyword>
<evidence type="ECO:0000256" key="2">
    <source>
        <dbReference type="ARBA" id="ARBA00022801"/>
    </source>
</evidence>
<dbReference type="InterPro" id="IPR051795">
    <property type="entry name" value="Glycosyl_Hydrlase_43"/>
</dbReference>
<dbReference type="Pfam" id="PF04616">
    <property type="entry name" value="Glyco_hydro_43"/>
    <property type="match status" value="1"/>
</dbReference>
<dbReference type="EMBL" id="JAGTJR010000009">
    <property type="protein sequence ID" value="KAH7054492.1"/>
    <property type="molecule type" value="Genomic_DNA"/>
</dbReference>
<comment type="similarity">
    <text evidence="1 4">Belongs to the glycosyl hydrolase 43 family.</text>
</comment>
<feature type="domain" description="Beta-xylosidase C-terminal Concanavalin A-like" evidence="6">
    <location>
        <begin position="354"/>
        <end position="564"/>
    </location>
</feature>
<dbReference type="InterPro" id="IPR041542">
    <property type="entry name" value="GH43_C2"/>
</dbReference>
<evidence type="ECO:0000256" key="5">
    <source>
        <dbReference type="SAM" id="SignalP"/>
    </source>
</evidence>
<keyword evidence="3 4" id="KW-0326">Glycosidase</keyword>
<gene>
    <name evidence="7" type="ORF">B0J12DRAFT_718255</name>
</gene>
<dbReference type="InterPro" id="IPR013320">
    <property type="entry name" value="ConA-like_dom_sf"/>
</dbReference>
<reference evidence="7 8" key="1">
    <citation type="journal article" date="2021" name="Nat. Commun.">
        <title>Genetic determinants of endophytism in the Arabidopsis root mycobiome.</title>
        <authorList>
            <person name="Mesny F."/>
            <person name="Miyauchi S."/>
            <person name="Thiergart T."/>
            <person name="Pickel B."/>
            <person name="Atanasova L."/>
            <person name="Karlsson M."/>
            <person name="Huettel B."/>
            <person name="Barry K.W."/>
            <person name="Haridas S."/>
            <person name="Chen C."/>
            <person name="Bauer D."/>
            <person name="Andreopoulos W."/>
            <person name="Pangilinan J."/>
            <person name="LaButti K."/>
            <person name="Riley R."/>
            <person name="Lipzen A."/>
            <person name="Clum A."/>
            <person name="Drula E."/>
            <person name="Henrissat B."/>
            <person name="Kohler A."/>
            <person name="Grigoriev I.V."/>
            <person name="Martin F.M."/>
            <person name="Hacquard S."/>
        </authorList>
    </citation>
    <scope>NUCLEOTIDE SEQUENCE [LARGE SCALE GENOMIC DNA]</scope>
    <source>
        <strain evidence="7 8">MPI-SDFR-AT-0080</strain>
    </source>
</reference>
<keyword evidence="2 4" id="KW-0378">Hydrolase</keyword>
<dbReference type="Gene3D" id="2.115.10.20">
    <property type="entry name" value="Glycosyl hydrolase domain, family 43"/>
    <property type="match status" value="1"/>
</dbReference>
<feature type="chain" id="PRO_5047441747" evidence="5">
    <location>
        <begin position="21"/>
        <end position="577"/>
    </location>
</feature>
<evidence type="ECO:0000313" key="7">
    <source>
        <dbReference type="EMBL" id="KAH7054492.1"/>
    </source>
</evidence>
<evidence type="ECO:0000256" key="1">
    <source>
        <dbReference type="ARBA" id="ARBA00009865"/>
    </source>
</evidence>
<evidence type="ECO:0000259" key="6">
    <source>
        <dbReference type="Pfam" id="PF17851"/>
    </source>
</evidence>
<proteinExistence type="inferred from homology"/>
<dbReference type="Gene3D" id="2.60.120.200">
    <property type="match status" value="1"/>
</dbReference>
<dbReference type="Pfam" id="PF17851">
    <property type="entry name" value="GH43_C2"/>
    <property type="match status" value="1"/>
</dbReference>
<evidence type="ECO:0000256" key="4">
    <source>
        <dbReference type="RuleBase" id="RU361187"/>
    </source>
</evidence>
<dbReference type="SUPFAM" id="SSF49899">
    <property type="entry name" value="Concanavalin A-like lectins/glucanases"/>
    <property type="match status" value="1"/>
</dbReference>
<dbReference type="InterPro" id="IPR006710">
    <property type="entry name" value="Glyco_hydro_43"/>
</dbReference>
<protein>
    <submittedName>
        <fullName evidence="7">Xylosidase: arabinofuranosidase</fullName>
    </submittedName>
</protein>
<accession>A0ABQ8GFS5</accession>
<comment type="caution">
    <text evidence="7">The sequence shown here is derived from an EMBL/GenBank/DDBJ whole genome shotgun (WGS) entry which is preliminary data.</text>
</comment>
<feature type="signal peptide" evidence="5">
    <location>
        <begin position="1"/>
        <end position="20"/>
    </location>
</feature>
<evidence type="ECO:0000313" key="8">
    <source>
        <dbReference type="Proteomes" id="UP000774617"/>
    </source>
</evidence>
<dbReference type="Proteomes" id="UP000774617">
    <property type="component" value="Unassembled WGS sequence"/>
</dbReference>
<evidence type="ECO:0000256" key="3">
    <source>
        <dbReference type="ARBA" id="ARBA00023295"/>
    </source>
</evidence>